<dbReference type="OrthoDB" id="9812943at2"/>
<evidence type="ECO:0000256" key="2">
    <source>
        <dbReference type="ARBA" id="ARBA00022490"/>
    </source>
</evidence>
<dbReference type="GO" id="GO:0005524">
    <property type="term" value="F:ATP binding"/>
    <property type="evidence" value="ECO:0007669"/>
    <property type="project" value="UniProtKB-UniRule"/>
</dbReference>
<keyword evidence="2 8" id="KW-0963">Cytoplasm</keyword>
<dbReference type="EMBL" id="FOXC01000001">
    <property type="protein sequence ID" value="SFO92134.1"/>
    <property type="molecule type" value="Genomic_DNA"/>
</dbReference>
<evidence type="ECO:0000313" key="12">
    <source>
        <dbReference type="Proteomes" id="UP000242243"/>
    </source>
</evidence>
<keyword evidence="5 8" id="KW-0418">Kinase</keyword>
<reference evidence="10 13" key="2">
    <citation type="submission" date="2019-07" db="EMBL/GenBank/DDBJ databases">
        <title>Whole genome shotgun sequence of Halolactibacillus halophilus NBRC 100868.</title>
        <authorList>
            <person name="Hosoyama A."/>
            <person name="Uohara A."/>
            <person name="Ohji S."/>
            <person name="Ichikawa N."/>
        </authorList>
    </citation>
    <scope>NUCLEOTIDE SEQUENCE [LARGE SCALE GENOMIC DNA]</scope>
    <source>
        <strain evidence="10 13">NBRC 100868</strain>
    </source>
</reference>
<dbReference type="PANTHER" id="PTHR10695:SF46">
    <property type="entry name" value="BIFUNCTIONAL COENZYME A SYNTHASE-RELATED"/>
    <property type="match status" value="1"/>
</dbReference>
<evidence type="ECO:0000256" key="6">
    <source>
        <dbReference type="ARBA" id="ARBA00022840"/>
    </source>
</evidence>
<name>A0A1I5L4D5_9BACI</name>
<dbReference type="PROSITE" id="PS51219">
    <property type="entry name" value="DPCK"/>
    <property type="match status" value="1"/>
</dbReference>
<organism evidence="11 12">
    <name type="scientific">Halolactibacillus halophilus</name>
    <dbReference type="NCBI Taxonomy" id="306540"/>
    <lineage>
        <taxon>Bacteria</taxon>
        <taxon>Bacillati</taxon>
        <taxon>Bacillota</taxon>
        <taxon>Bacilli</taxon>
        <taxon>Bacillales</taxon>
        <taxon>Bacillaceae</taxon>
        <taxon>Halolactibacillus</taxon>
    </lineage>
</organism>
<evidence type="ECO:0000256" key="8">
    <source>
        <dbReference type="HAMAP-Rule" id="MF_00376"/>
    </source>
</evidence>
<reference evidence="11 12" key="1">
    <citation type="submission" date="2016-10" db="EMBL/GenBank/DDBJ databases">
        <authorList>
            <person name="de Groot N.N."/>
        </authorList>
    </citation>
    <scope>NUCLEOTIDE SEQUENCE [LARGE SCALE GENOMIC DNA]</scope>
    <source>
        <strain evidence="11 12">DSM 17073</strain>
    </source>
</reference>
<dbReference type="SUPFAM" id="SSF52540">
    <property type="entry name" value="P-loop containing nucleoside triphosphate hydrolases"/>
    <property type="match status" value="1"/>
</dbReference>
<dbReference type="FunFam" id="3.40.50.300:FF:000991">
    <property type="entry name" value="Dephospho-CoA kinase"/>
    <property type="match status" value="1"/>
</dbReference>
<dbReference type="Gene3D" id="3.40.50.300">
    <property type="entry name" value="P-loop containing nucleotide triphosphate hydrolases"/>
    <property type="match status" value="1"/>
</dbReference>
<evidence type="ECO:0000256" key="1">
    <source>
        <dbReference type="ARBA" id="ARBA00009018"/>
    </source>
</evidence>
<dbReference type="GO" id="GO:0015937">
    <property type="term" value="P:coenzyme A biosynthetic process"/>
    <property type="evidence" value="ECO:0007669"/>
    <property type="project" value="UniProtKB-UniRule"/>
</dbReference>
<dbReference type="Pfam" id="PF01121">
    <property type="entry name" value="CoaE"/>
    <property type="match status" value="1"/>
</dbReference>
<evidence type="ECO:0000313" key="10">
    <source>
        <dbReference type="EMBL" id="GEM00646.1"/>
    </source>
</evidence>
<dbReference type="RefSeq" id="WP_089829441.1">
    <property type="nucleotide sequence ID" value="NZ_BJWI01000001.1"/>
</dbReference>
<protein>
    <recommendedName>
        <fullName evidence="8 9">Dephospho-CoA kinase</fullName>
        <ecNumber evidence="8 9">2.7.1.24</ecNumber>
    </recommendedName>
    <alternativeName>
        <fullName evidence="8">Dephosphocoenzyme A kinase</fullName>
    </alternativeName>
</protein>
<evidence type="ECO:0000256" key="5">
    <source>
        <dbReference type="ARBA" id="ARBA00022777"/>
    </source>
</evidence>
<keyword evidence="7 8" id="KW-0173">Coenzyme A biosynthesis</keyword>
<evidence type="ECO:0000256" key="7">
    <source>
        <dbReference type="ARBA" id="ARBA00022993"/>
    </source>
</evidence>
<dbReference type="AlphaFoldDB" id="A0A1I5L4D5"/>
<dbReference type="GO" id="GO:0004140">
    <property type="term" value="F:dephospho-CoA kinase activity"/>
    <property type="evidence" value="ECO:0007669"/>
    <property type="project" value="UniProtKB-UniRule"/>
</dbReference>
<evidence type="ECO:0000256" key="4">
    <source>
        <dbReference type="ARBA" id="ARBA00022741"/>
    </source>
</evidence>
<comment type="subcellular location">
    <subcellularLocation>
        <location evidence="8">Cytoplasm</location>
    </subcellularLocation>
</comment>
<feature type="binding site" evidence="8">
    <location>
        <begin position="12"/>
        <end position="17"/>
    </location>
    <ligand>
        <name>ATP</name>
        <dbReference type="ChEBI" id="CHEBI:30616"/>
    </ligand>
</feature>
<proteinExistence type="inferred from homology"/>
<comment type="function">
    <text evidence="8">Catalyzes the phosphorylation of the 3'-hydroxyl group of dephosphocoenzyme A to form coenzyme A.</text>
</comment>
<evidence type="ECO:0000313" key="11">
    <source>
        <dbReference type="EMBL" id="SFO92134.1"/>
    </source>
</evidence>
<dbReference type="HAMAP" id="MF_00376">
    <property type="entry name" value="Dephospho_CoA_kinase"/>
    <property type="match status" value="1"/>
</dbReference>
<dbReference type="Proteomes" id="UP000321547">
    <property type="component" value="Unassembled WGS sequence"/>
</dbReference>
<gene>
    <name evidence="8 10" type="primary">coaE</name>
    <name evidence="10" type="ORF">HHA03_01780</name>
    <name evidence="11" type="ORF">SAMN05421839_101194</name>
</gene>
<accession>A0A1I5L4D5</accession>
<dbReference type="PANTHER" id="PTHR10695">
    <property type="entry name" value="DEPHOSPHO-COA KINASE-RELATED"/>
    <property type="match status" value="1"/>
</dbReference>
<sequence>MSCVVGLSGSIATGKSTVVEWFKTKQVPVIDADRIAREIVEPGKPILTRLKQTFGEEIIQTDGSLDRTLLGQMIFNDDTLRQKLDDLMHPAIVKEIVSRRDRYMNQSEPLIILDIPLLFEGGFTNLVDRIIVVYTTEAVQLERLMKRNKLTRQEAKKRIKTQWSIEMKKDLATDVINNNGSLDETYKQCDTLYKKYLSQERKQ</sequence>
<keyword evidence="4 8" id="KW-0547">Nucleotide-binding</keyword>
<dbReference type="InterPro" id="IPR027417">
    <property type="entry name" value="P-loop_NTPase"/>
</dbReference>
<evidence type="ECO:0000313" key="13">
    <source>
        <dbReference type="Proteomes" id="UP000321547"/>
    </source>
</evidence>
<dbReference type="GO" id="GO:0005737">
    <property type="term" value="C:cytoplasm"/>
    <property type="evidence" value="ECO:0007669"/>
    <property type="project" value="UniProtKB-SubCell"/>
</dbReference>
<dbReference type="CDD" id="cd02022">
    <property type="entry name" value="DPCK"/>
    <property type="match status" value="1"/>
</dbReference>
<comment type="pathway">
    <text evidence="8">Cofactor biosynthesis; coenzyme A biosynthesis; CoA from (R)-pantothenate: step 5/5.</text>
</comment>
<dbReference type="NCBIfam" id="TIGR00152">
    <property type="entry name" value="dephospho-CoA kinase"/>
    <property type="match status" value="1"/>
</dbReference>
<keyword evidence="3 8" id="KW-0808">Transferase</keyword>
<dbReference type="Proteomes" id="UP000242243">
    <property type="component" value="Unassembled WGS sequence"/>
</dbReference>
<dbReference type="UniPathway" id="UPA00241">
    <property type="reaction ID" value="UER00356"/>
</dbReference>
<dbReference type="InterPro" id="IPR001977">
    <property type="entry name" value="Depp_CoAkinase"/>
</dbReference>
<evidence type="ECO:0000256" key="3">
    <source>
        <dbReference type="ARBA" id="ARBA00022679"/>
    </source>
</evidence>
<dbReference type="STRING" id="306540.SAMN05421839_101194"/>
<comment type="catalytic activity">
    <reaction evidence="8">
        <text>3'-dephospho-CoA + ATP = ADP + CoA + H(+)</text>
        <dbReference type="Rhea" id="RHEA:18245"/>
        <dbReference type="ChEBI" id="CHEBI:15378"/>
        <dbReference type="ChEBI" id="CHEBI:30616"/>
        <dbReference type="ChEBI" id="CHEBI:57287"/>
        <dbReference type="ChEBI" id="CHEBI:57328"/>
        <dbReference type="ChEBI" id="CHEBI:456216"/>
        <dbReference type="EC" id="2.7.1.24"/>
    </reaction>
</comment>
<keyword evidence="6 8" id="KW-0067">ATP-binding</keyword>
<comment type="similarity">
    <text evidence="1 8">Belongs to the CoaE family.</text>
</comment>
<evidence type="ECO:0000256" key="9">
    <source>
        <dbReference type="NCBIfam" id="TIGR00152"/>
    </source>
</evidence>
<dbReference type="EC" id="2.7.1.24" evidence="8 9"/>
<keyword evidence="13" id="KW-1185">Reference proteome</keyword>
<dbReference type="EMBL" id="BJWI01000001">
    <property type="protein sequence ID" value="GEM00646.1"/>
    <property type="molecule type" value="Genomic_DNA"/>
</dbReference>